<evidence type="ECO:0000313" key="2">
    <source>
        <dbReference type="Proteomes" id="UP001056778"/>
    </source>
</evidence>
<dbReference type="EMBL" id="CM043017">
    <property type="protein sequence ID" value="KAI4465717.1"/>
    <property type="molecule type" value="Genomic_DNA"/>
</dbReference>
<name>A0ACB9TFZ6_HOLOL</name>
<keyword evidence="2" id="KW-1185">Reference proteome</keyword>
<reference evidence="1" key="1">
    <citation type="submission" date="2022-04" db="EMBL/GenBank/DDBJ databases">
        <title>Chromosome-scale genome assembly of Holotrichia oblita Faldermann.</title>
        <authorList>
            <person name="Rongchong L."/>
        </authorList>
    </citation>
    <scope>NUCLEOTIDE SEQUENCE</scope>
    <source>
        <strain evidence="1">81SQS9</strain>
    </source>
</reference>
<sequence>MWFQHDGGLPHRTEKYLRIKKIELDDKKFKTFDSSSLPPCKVELQQHLFRVRYVTKLWRNAHLRHTTSLSPVASGWTINDNKYDFVWFVGEQLPYQVADIIIQNSGDLWENVQLFKANWNTYTLATGMDKWSTNRESQKVNILLSIIGDAAKLKFNNFGLTDEDKVNCEKLLNKISDKILSKKHQLYERWLFHTCSQLTDESFESYLLRLNKIHDQCEFDKISVDNMKNVMLRDKIMFGINDQELNNKEERREEKKEERREEHKDERRGSEVKCNNKTNNELFSQEAIENKDLVRNTETVSKNDSKANNTGRSKTSKMEEKRI</sequence>
<proteinExistence type="predicted"/>
<organism evidence="1 2">
    <name type="scientific">Holotrichia oblita</name>
    <name type="common">Chafer beetle</name>
    <dbReference type="NCBI Taxonomy" id="644536"/>
    <lineage>
        <taxon>Eukaryota</taxon>
        <taxon>Metazoa</taxon>
        <taxon>Ecdysozoa</taxon>
        <taxon>Arthropoda</taxon>
        <taxon>Hexapoda</taxon>
        <taxon>Insecta</taxon>
        <taxon>Pterygota</taxon>
        <taxon>Neoptera</taxon>
        <taxon>Endopterygota</taxon>
        <taxon>Coleoptera</taxon>
        <taxon>Polyphaga</taxon>
        <taxon>Scarabaeiformia</taxon>
        <taxon>Scarabaeidae</taxon>
        <taxon>Melolonthinae</taxon>
        <taxon>Holotrichia</taxon>
    </lineage>
</organism>
<comment type="caution">
    <text evidence="1">The sequence shown here is derived from an EMBL/GenBank/DDBJ whole genome shotgun (WGS) entry which is preliminary data.</text>
</comment>
<dbReference type="Proteomes" id="UP001056778">
    <property type="component" value="Chromosome 3"/>
</dbReference>
<accession>A0ACB9TFZ6</accession>
<gene>
    <name evidence="1" type="ORF">MML48_3g00015894</name>
</gene>
<evidence type="ECO:0000313" key="1">
    <source>
        <dbReference type="EMBL" id="KAI4465717.1"/>
    </source>
</evidence>
<protein>
    <submittedName>
        <fullName evidence="1">Uncharacterized protein</fullName>
    </submittedName>
</protein>